<feature type="region of interest" description="Disordered" evidence="1">
    <location>
        <begin position="1"/>
        <end position="45"/>
    </location>
</feature>
<name>A0A7W5E0F1_9BACT</name>
<evidence type="ECO:0000313" key="3">
    <source>
        <dbReference type="EMBL" id="MBB3207871.1"/>
    </source>
</evidence>
<feature type="compositionally biased region" description="Polar residues" evidence="1">
    <location>
        <begin position="29"/>
        <end position="42"/>
    </location>
</feature>
<sequence length="136" mass="14603">MSTFTPMAPGKFPGHPADSPPADSPPADTLSTAKNISNGSTDSRVRSLAAQDCTLRLDPAEPATAEPELALETAISVLAQSSVAELRFLRVDENEDTIHLSGSVRSYYHKQLAQETIRPIAAGRQVVNRVNVREHA</sequence>
<gene>
    <name evidence="3" type="ORF">FHS27_003698</name>
</gene>
<evidence type="ECO:0000313" key="4">
    <source>
        <dbReference type="Proteomes" id="UP000536179"/>
    </source>
</evidence>
<accession>A0A7W5E0F1</accession>
<dbReference type="EMBL" id="JACHXU010000012">
    <property type="protein sequence ID" value="MBB3207871.1"/>
    <property type="molecule type" value="Genomic_DNA"/>
</dbReference>
<dbReference type="RefSeq" id="WP_246419976.1">
    <property type="nucleotide sequence ID" value="NZ_JACHXU010000012.1"/>
</dbReference>
<dbReference type="AlphaFoldDB" id="A0A7W5E0F1"/>
<organism evidence="3 4">
    <name type="scientific">Aporhodopirellula rubra</name>
    <dbReference type="NCBI Taxonomy" id="980271"/>
    <lineage>
        <taxon>Bacteria</taxon>
        <taxon>Pseudomonadati</taxon>
        <taxon>Planctomycetota</taxon>
        <taxon>Planctomycetia</taxon>
        <taxon>Pirellulales</taxon>
        <taxon>Pirellulaceae</taxon>
        <taxon>Aporhodopirellula</taxon>
    </lineage>
</organism>
<dbReference type="Proteomes" id="UP000536179">
    <property type="component" value="Unassembled WGS sequence"/>
</dbReference>
<comment type="caution">
    <text evidence="3">The sequence shown here is derived from an EMBL/GenBank/DDBJ whole genome shotgun (WGS) entry which is preliminary data.</text>
</comment>
<proteinExistence type="predicted"/>
<evidence type="ECO:0000259" key="2">
    <source>
        <dbReference type="Pfam" id="PF04972"/>
    </source>
</evidence>
<dbReference type="Gene3D" id="3.30.1340.30">
    <property type="match status" value="1"/>
</dbReference>
<protein>
    <recommendedName>
        <fullName evidence="2">BON domain-containing protein</fullName>
    </recommendedName>
</protein>
<dbReference type="Pfam" id="PF04972">
    <property type="entry name" value="BON"/>
    <property type="match status" value="1"/>
</dbReference>
<reference evidence="3 4" key="1">
    <citation type="submission" date="2020-08" db="EMBL/GenBank/DDBJ databases">
        <title>Genomic Encyclopedia of Type Strains, Phase III (KMG-III): the genomes of soil and plant-associated and newly described type strains.</title>
        <authorList>
            <person name="Whitman W."/>
        </authorList>
    </citation>
    <scope>NUCLEOTIDE SEQUENCE [LARGE SCALE GENOMIC DNA]</scope>
    <source>
        <strain evidence="3 4">CECT 8075</strain>
    </source>
</reference>
<dbReference type="InterPro" id="IPR007055">
    <property type="entry name" value="BON_dom"/>
</dbReference>
<evidence type="ECO:0000256" key="1">
    <source>
        <dbReference type="SAM" id="MobiDB-lite"/>
    </source>
</evidence>
<keyword evidence="4" id="KW-1185">Reference proteome</keyword>
<feature type="domain" description="BON" evidence="2">
    <location>
        <begin position="87"/>
        <end position="133"/>
    </location>
</feature>